<reference evidence="4" key="2">
    <citation type="submission" date="2013-05" db="EMBL/GenBank/DDBJ databases">
        <authorList>
            <person name="Carter J.-M."/>
            <person name="Baker S.C."/>
            <person name="Pink R."/>
            <person name="Carter D.R.F."/>
            <person name="Collins A."/>
            <person name="Tomlin J."/>
            <person name="Gibbs M."/>
            <person name="Breuker C.J."/>
        </authorList>
    </citation>
    <scope>NUCLEOTIDE SEQUENCE</scope>
    <source>
        <tissue evidence="4">Ovary</tissue>
    </source>
</reference>
<dbReference type="GO" id="GO:0003676">
    <property type="term" value="F:nucleic acid binding"/>
    <property type="evidence" value="ECO:0007669"/>
    <property type="project" value="InterPro"/>
</dbReference>
<dbReference type="InterPro" id="IPR001878">
    <property type="entry name" value="Znf_CCHC"/>
</dbReference>
<evidence type="ECO:0000256" key="1">
    <source>
        <dbReference type="PROSITE-ProRule" id="PRU00047"/>
    </source>
</evidence>
<keyword evidence="1" id="KW-0479">Metal-binding</keyword>
<keyword evidence="1" id="KW-0863">Zinc-finger</keyword>
<feature type="non-terminal residue" evidence="4">
    <location>
        <position position="1"/>
    </location>
</feature>
<name>S4NJ35_9NEOP</name>
<feature type="domain" description="CCHC-type" evidence="3">
    <location>
        <begin position="49"/>
        <end position="64"/>
    </location>
</feature>
<evidence type="ECO:0000259" key="3">
    <source>
        <dbReference type="PROSITE" id="PS50158"/>
    </source>
</evidence>
<evidence type="ECO:0000256" key="2">
    <source>
        <dbReference type="SAM" id="MobiDB-lite"/>
    </source>
</evidence>
<feature type="region of interest" description="Disordered" evidence="2">
    <location>
        <begin position="149"/>
        <end position="169"/>
    </location>
</feature>
<dbReference type="EMBL" id="GAIX01013839">
    <property type="protein sequence ID" value="JAA78721.1"/>
    <property type="molecule type" value="Transcribed_RNA"/>
</dbReference>
<protein>
    <submittedName>
        <fullName evidence="4">Period</fullName>
    </submittedName>
</protein>
<proteinExistence type="predicted"/>
<feature type="compositionally biased region" description="Polar residues" evidence="2">
    <location>
        <begin position="149"/>
        <end position="164"/>
    </location>
</feature>
<sequence>FFFFFNNVNQFISTGTVIITFDGQVLPTRVYMCYTALSVELYIYPTVQCYQCCRFGHVKNQCRSLPKCYKCGQGHSGDTCQVEEEDYRCCLCNGSHQAIDKKCLEHNRQRAIKETMSKSCISYMEAIKMHPPVSKMSYAEALFSTPVSSSSSKDIHSPQNSNLPSYSKSESQSYKKTVFAKPRSPSKLGKGYDRFAHSDIIKDPVFPKQKPNINNNNIENSMKIADIIKILIQLLSQSNIVTPSHVATVIEALYHIPNNNGSQSQSGSVELPEPQQ</sequence>
<dbReference type="GO" id="GO:0008270">
    <property type="term" value="F:zinc ion binding"/>
    <property type="evidence" value="ECO:0007669"/>
    <property type="project" value="UniProtKB-KW"/>
</dbReference>
<dbReference type="PROSITE" id="PS50158">
    <property type="entry name" value="ZF_CCHC"/>
    <property type="match status" value="1"/>
</dbReference>
<organism evidence="4">
    <name type="scientific">Pararge aegeria</name>
    <name type="common">speckled wood butterfly</name>
    <dbReference type="NCBI Taxonomy" id="116150"/>
    <lineage>
        <taxon>Eukaryota</taxon>
        <taxon>Metazoa</taxon>
        <taxon>Ecdysozoa</taxon>
        <taxon>Arthropoda</taxon>
        <taxon>Hexapoda</taxon>
        <taxon>Insecta</taxon>
        <taxon>Pterygota</taxon>
        <taxon>Neoptera</taxon>
        <taxon>Endopterygota</taxon>
        <taxon>Lepidoptera</taxon>
        <taxon>Glossata</taxon>
        <taxon>Ditrysia</taxon>
        <taxon>Papilionoidea</taxon>
        <taxon>Nymphalidae</taxon>
        <taxon>Satyrinae</taxon>
        <taxon>Satyrini</taxon>
        <taxon>Parargina</taxon>
        <taxon>Pararge</taxon>
    </lineage>
</organism>
<dbReference type="AlphaFoldDB" id="S4NJ35"/>
<keyword evidence="1" id="KW-0862">Zinc</keyword>
<accession>S4NJ35</accession>
<reference evidence="4" key="1">
    <citation type="journal article" date="2013" name="BMC Genomics">
        <title>Unscrambling butterfly oogenesis.</title>
        <authorList>
            <person name="Carter J.M."/>
            <person name="Baker S.C."/>
            <person name="Pink R."/>
            <person name="Carter D.R."/>
            <person name="Collins A."/>
            <person name="Tomlin J."/>
            <person name="Gibbs M."/>
            <person name="Breuker C.J."/>
        </authorList>
    </citation>
    <scope>NUCLEOTIDE SEQUENCE</scope>
    <source>
        <tissue evidence="4">Ovary</tissue>
    </source>
</reference>
<evidence type="ECO:0000313" key="4">
    <source>
        <dbReference type="EMBL" id="JAA78721.1"/>
    </source>
</evidence>